<dbReference type="InterPro" id="IPR001810">
    <property type="entry name" value="F-box_dom"/>
</dbReference>
<dbReference type="Pfam" id="PF08387">
    <property type="entry name" value="FBD"/>
    <property type="match status" value="1"/>
</dbReference>
<dbReference type="Proteomes" id="UP001443914">
    <property type="component" value="Unassembled WGS sequence"/>
</dbReference>
<feature type="domain" description="F-box" evidence="1">
    <location>
        <begin position="19"/>
        <end position="69"/>
    </location>
</feature>
<dbReference type="PANTHER" id="PTHR34145">
    <property type="entry name" value="OS02G0105600 PROTEIN"/>
    <property type="match status" value="1"/>
</dbReference>
<comment type="caution">
    <text evidence="2">The sequence shown here is derived from an EMBL/GenBank/DDBJ whole genome shotgun (WGS) entry which is preliminary data.</text>
</comment>
<dbReference type="Pfam" id="PF00646">
    <property type="entry name" value="F-box"/>
    <property type="match status" value="1"/>
</dbReference>
<evidence type="ECO:0000313" key="3">
    <source>
        <dbReference type="Proteomes" id="UP001443914"/>
    </source>
</evidence>
<organism evidence="2 3">
    <name type="scientific">Saponaria officinalis</name>
    <name type="common">Common soapwort</name>
    <name type="synonym">Lychnis saponaria</name>
    <dbReference type="NCBI Taxonomy" id="3572"/>
    <lineage>
        <taxon>Eukaryota</taxon>
        <taxon>Viridiplantae</taxon>
        <taxon>Streptophyta</taxon>
        <taxon>Embryophyta</taxon>
        <taxon>Tracheophyta</taxon>
        <taxon>Spermatophyta</taxon>
        <taxon>Magnoliopsida</taxon>
        <taxon>eudicotyledons</taxon>
        <taxon>Gunneridae</taxon>
        <taxon>Pentapetalae</taxon>
        <taxon>Caryophyllales</taxon>
        <taxon>Caryophyllaceae</taxon>
        <taxon>Caryophylleae</taxon>
        <taxon>Saponaria</taxon>
    </lineage>
</organism>
<dbReference type="SUPFAM" id="SSF81383">
    <property type="entry name" value="F-box domain"/>
    <property type="match status" value="1"/>
</dbReference>
<name>A0AAW1HNR5_SAPOF</name>
<proteinExistence type="predicted"/>
<dbReference type="PANTHER" id="PTHR34145:SF28">
    <property type="entry name" value="F-BOX DOMAIN-CONTAINING PROTEIN"/>
    <property type="match status" value="1"/>
</dbReference>
<evidence type="ECO:0000313" key="2">
    <source>
        <dbReference type="EMBL" id="KAK9677976.1"/>
    </source>
</evidence>
<sequence length="667" mass="75413">MESRRKRMRLELLAPVETADRISNLPEPIVHDIISHLTSRASARLSVLSKRWLYLVETLPCVNFDLNEFRYGIIGTLDLKIEEFMSKYFSLQNPHILQKVRFSTHFLLHKRLANHVGKCVDLAACGGIRELDLYFWHYEHYGNPYCTCTTLPSIFFQSPLLVTVLKLEGCHVRDSNFAGFPVLKILTLAYLHIGDQAVLDMVSACPSLENLVLECCLQLKNVNLSSKTMHRLVIKHCTGVKSVLMDLPSLRAFEYDNSVQGKKTEPWKLSQITEFRTTKGVKLASVEVLCLAFMKMNPETLKHIFAIFPNLVDLRMKGCLVNYESQTFPETVKKLYVVDVHIPELIEGFASSVEALHCDSTTKCLGFTSYTAAGRVSFVCLKSVTLAGFFVLSNDALNRLISSCPILEILNLRDCVCIKQLSISSQVLKVLTVKARSNYLESVEIETPNLVSFEYDGPLIVFFQLVFSPALVCVLRFKQCLGYIDDSLLLTSKEIIGKFKKASSLTVSGQDYEWVFSNESNCTLPCWSSWGQLKMKSREIYMFRQARNQIPNLLFVSQCCTTLSIKLCSLTIQLEFADPAETDNISLHLGKVHDCLRDHLVKATIKNFEGGSHEFDLLKFLLRKAHHLKAMFITLKSRAVTENPLVANGFRDLANIPTTARIMVASN</sequence>
<dbReference type="Gene3D" id="3.80.10.10">
    <property type="entry name" value="Ribonuclease Inhibitor"/>
    <property type="match status" value="2"/>
</dbReference>
<keyword evidence="3" id="KW-1185">Reference proteome</keyword>
<dbReference type="InterPro" id="IPR055411">
    <property type="entry name" value="LRR_FXL15/At3g58940/PEG3-like"/>
</dbReference>
<dbReference type="EMBL" id="JBDFQZ010000011">
    <property type="protein sequence ID" value="KAK9677975.1"/>
    <property type="molecule type" value="Genomic_DNA"/>
</dbReference>
<dbReference type="SUPFAM" id="SSF52058">
    <property type="entry name" value="L domain-like"/>
    <property type="match status" value="1"/>
</dbReference>
<dbReference type="InterPro" id="IPR006566">
    <property type="entry name" value="FBD"/>
</dbReference>
<dbReference type="InterPro" id="IPR032675">
    <property type="entry name" value="LRR_dom_sf"/>
</dbReference>
<dbReference type="EMBL" id="JBDFQZ010000011">
    <property type="protein sequence ID" value="KAK9677976.1"/>
    <property type="molecule type" value="Genomic_DNA"/>
</dbReference>
<evidence type="ECO:0000259" key="1">
    <source>
        <dbReference type="PROSITE" id="PS50181"/>
    </source>
</evidence>
<accession>A0AAW1HNR5</accession>
<reference evidence="2 3" key="1">
    <citation type="submission" date="2024-03" db="EMBL/GenBank/DDBJ databases">
        <title>WGS assembly of Saponaria officinalis var. Norfolk2.</title>
        <authorList>
            <person name="Jenkins J."/>
            <person name="Shu S."/>
            <person name="Grimwood J."/>
            <person name="Barry K."/>
            <person name="Goodstein D."/>
            <person name="Schmutz J."/>
            <person name="Leebens-Mack J."/>
            <person name="Osbourn A."/>
        </authorList>
    </citation>
    <scope>NUCLEOTIDE SEQUENCE [LARGE SCALE GENOMIC DNA]</scope>
    <source>
        <strain evidence="3">cv. Norfolk2</strain>
        <strain evidence="2">JIC</strain>
        <tissue evidence="2">Leaf</tissue>
    </source>
</reference>
<dbReference type="InterPro" id="IPR036047">
    <property type="entry name" value="F-box-like_dom_sf"/>
</dbReference>
<gene>
    <name evidence="2" type="ORF">RND81_11G180000</name>
</gene>
<dbReference type="PROSITE" id="PS50181">
    <property type="entry name" value="FBOX"/>
    <property type="match status" value="1"/>
</dbReference>
<protein>
    <recommendedName>
        <fullName evidence="1">F-box domain-containing protein</fullName>
    </recommendedName>
</protein>
<dbReference type="Pfam" id="PF24758">
    <property type="entry name" value="LRR_At5g56370"/>
    <property type="match status" value="2"/>
</dbReference>
<dbReference type="InterPro" id="IPR053772">
    <property type="entry name" value="At1g61320/At1g61330-like"/>
</dbReference>
<dbReference type="AlphaFoldDB" id="A0AAW1HNR5"/>